<reference evidence="7" key="1">
    <citation type="submission" date="2025-08" db="UniProtKB">
        <authorList>
            <consortium name="RefSeq"/>
        </authorList>
    </citation>
    <scope>IDENTIFICATION</scope>
    <source>
        <tissue evidence="7">Etiolated seedlings</tissue>
    </source>
</reference>
<dbReference type="Gene3D" id="3.40.1340.10">
    <property type="entry name" value="RNA polymerase, Rpb5, N-terminal domain"/>
    <property type="match status" value="1"/>
</dbReference>
<dbReference type="InterPro" id="IPR014381">
    <property type="entry name" value="Arch_Rpo5/euc_Rpb5"/>
</dbReference>
<dbReference type="Gene3D" id="3.90.940.20">
    <property type="entry name" value="RPB5-like RNA polymerase subunit"/>
    <property type="match status" value="1"/>
</dbReference>
<evidence type="ECO:0000256" key="2">
    <source>
        <dbReference type="ARBA" id="ARBA00023242"/>
    </source>
</evidence>
<dbReference type="Pfam" id="PF01191">
    <property type="entry name" value="RNA_pol_Rpb5_C"/>
    <property type="match status" value="1"/>
</dbReference>
<protein>
    <submittedName>
        <fullName evidence="7">DNA-directed RNA polymerase V subunit 5C</fullName>
    </submittedName>
</protein>
<dbReference type="InterPro" id="IPR000783">
    <property type="entry name" value="RNA_pol_subH/Rpb5_C"/>
</dbReference>
<keyword evidence="7" id="KW-0240">DNA-directed RNA polymerase</keyword>
<keyword evidence="2" id="KW-0539">Nucleus</keyword>
<sequence>MATNENECIVKNLYMNEGSIESIRYFECRKSLMEMLRDRGYNVCQSEITLSLNEYRQRFGAVPKPESLGVCVSLNSNPSNKVQVVFTGTEDIRKKTMTDIYGQIVDKERLSRLILIVQSNMTAFARRELENCPYKVEIIKLNDLVVNVTKHVLQPKFEVLTADEKQEVLKKYKIGEKQLPHMLRTDAIASYFGLERGQVLKISHSGEMFNSLVTYRCVV</sequence>
<dbReference type="GO" id="GO:0055029">
    <property type="term" value="C:nuclear DNA-directed RNA polymerase complex"/>
    <property type="evidence" value="ECO:0007669"/>
    <property type="project" value="UniProtKB-ARBA"/>
</dbReference>
<dbReference type="InterPro" id="IPR036710">
    <property type="entry name" value="RNA_pol_Rpb5_N_sf"/>
</dbReference>
<dbReference type="InterPro" id="IPR005571">
    <property type="entry name" value="RNA_pol_Rpb5_N"/>
</dbReference>
<dbReference type="InterPro" id="IPR035913">
    <property type="entry name" value="RPB5-like_sf"/>
</dbReference>
<evidence type="ECO:0000259" key="5">
    <source>
        <dbReference type="Pfam" id="PF03871"/>
    </source>
</evidence>
<dbReference type="Proteomes" id="UP000087171">
    <property type="component" value="Unplaced"/>
</dbReference>
<dbReference type="GO" id="GO:0006366">
    <property type="term" value="P:transcription by RNA polymerase II"/>
    <property type="evidence" value="ECO:0007669"/>
    <property type="project" value="TreeGrafter"/>
</dbReference>
<dbReference type="PANTHER" id="PTHR10535">
    <property type="entry name" value="DNA-DIRECTED RNA POLYMERASES I, II, AND III SUBUNIT RPABC1"/>
    <property type="match status" value="1"/>
</dbReference>
<dbReference type="GeneID" id="101505518"/>
<dbReference type="AlphaFoldDB" id="A0A1S2Z3Y0"/>
<feature type="domain" description="RNA polymerase subunit H/Rpb5 C-terminal" evidence="4">
    <location>
        <begin position="146"/>
        <end position="218"/>
    </location>
</feature>
<dbReference type="GO" id="GO:0003677">
    <property type="term" value="F:DNA binding"/>
    <property type="evidence" value="ECO:0007669"/>
    <property type="project" value="InterPro"/>
</dbReference>
<proteinExistence type="inferred from homology"/>
<dbReference type="FunFam" id="3.90.940.20:FF:000001">
    <property type="entry name" value="DNA-directed RNA polymerases I, II, and III subunit RPABC1"/>
    <property type="match status" value="1"/>
</dbReference>
<comment type="similarity">
    <text evidence="3">Belongs to the archaeal Rpo5/eukaryotic RPB5 RNA polymerase subunit family.</text>
</comment>
<organism evidence="6 7">
    <name type="scientific">Cicer arietinum</name>
    <name type="common">Chickpea</name>
    <name type="synonym">Garbanzo</name>
    <dbReference type="NCBI Taxonomy" id="3827"/>
    <lineage>
        <taxon>Eukaryota</taxon>
        <taxon>Viridiplantae</taxon>
        <taxon>Streptophyta</taxon>
        <taxon>Embryophyta</taxon>
        <taxon>Tracheophyta</taxon>
        <taxon>Spermatophyta</taxon>
        <taxon>Magnoliopsida</taxon>
        <taxon>eudicotyledons</taxon>
        <taxon>Gunneridae</taxon>
        <taxon>Pentapetalae</taxon>
        <taxon>rosids</taxon>
        <taxon>fabids</taxon>
        <taxon>Fabales</taxon>
        <taxon>Fabaceae</taxon>
        <taxon>Papilionoideae</taxon>
        <taxon>50 kb inversion clade</taxon>
        <taxon>NPAAA clade</taxon>
        <taxon>Hologalegina</taxon>
        <taxon>IRL clade</taxon>
        <taxon>Cicereae</taxon>
        <taxon>Cicer</taxon>
    </lineage>
</organism>
<gene>
    <name evidence="7" type="primary">LOC101505518</name>
</gene>
<dbReference type="PANTHER" id="PTHR10535:SF12">
    <property type="entry name" value="DNA-DIRECTED RNA POLYMERASE V SUBUNIT 5C"/>
    <property type="match status" value="1"/>
</dbReference>
<dbReference type="GO" id="GO:0003899">
    <property type="term" value="F:DNA-directed RNA polymerase activity"/>
    <property type="evidence" value="ECO:0007669"/>
    <property type="project" value="InterPro"/>
</dbReference>
<dbReference type="GO" id="GO:0042797">
    <property type="term" value="P:tRNA transcription by RNA polymerase III"/>
    <property type="evidence" value="ECO:0007669"/>
    <property type="project" value="TreeGrafter"/>
</dbReference>
<name>A0A1S2Z3Y0_CICAR</name>
<feature type="domain" description="RNA polymerase Rpb5 N-terminal" evidence="5">
    <location>
        <begin position="21"/>
        <end position="103"/>
    </location>
</feature>
<evidence type="ECO:0000256" key="3">
    <source>
        <dbReference type="ARBA" id="ARBA00025765"/>
    </source>
</evidence>
<dbReference type="OrthoDB" id="248779at2759"/>
<evidence type="ECO:0000313" key="7">
    <source>
        <dbReference type="RefSeq" id="XP_004514624.1"/>
    </source>
</evidence>
<dbReference type="PIRSF" id="PIRSF000747">
    <property type="entry name" value="RPB5"/>
    <property type="match status" value="1"/>
</dbReference>
<evidence type="ECO:0000256" key="1">
    <source>
        <dbReference type="ARBA" id="ARBA00004123"/>
    </source>
</evidence>
<comment type="subcellular location">
    <subcellularLocation>
        <location evidence="1">Nucleus</location>
    </subcellularLocation>
</comment>
<evidence type="ECO:0000259" key="4">
    <source>
        <dbReference type="Pfam" id="PF01191"/>
    </source>
</evidence>
<evidence type="ECO:0000313" key="6">
    <source>
        <dbReference type="Proteomes" id="UP000087171"/>
    </source>
</evidence>
<dbReference type="KEGG" id="cam:101505518"/>
<keyword evidence="7" id="KW-0804">Transcription</keyword>
<dbReference type="RefSeq" id="XP_004514624.1">
    <property type="nucleotide sequence ID" value="XM_004514567.3"/>
</dbReference>
<dbReference type="PaxDb" id="3827-XP_004514624.1"/>
<dbReference type="eggNOG" id="KOG3218">
    <property type="taxonomic scope" value="Eukaryota"/>
</dbReference>
<dbReference type="GO" id="GO:0006362">
    <property type="term" value="P:transcription elongation by RNA polymerase I"/>
    <property type="evidence" value="ECO:0007669"/>
    <property type="project" value="TreeGrafter"/>
</dbReference>
<dbReference type="SUPFAM" id="SSF55287">
    <property type="entry name" value="RPB5-like RNA polymerase subunit"/>
    <property type="match status" value="1"/>
</dbReference>
<dbReference type="Pfam" id="PF03871">
    <property type="entry name" value="RNA_pol_Rpb5_N"/>
    <property type="match status" value="1"/>
</dbReference>
<dbReference type="STRING" id="3827.A0A1S2Z3Y0"/>
<keyword evidence="6" id="KW-1185">Reference proteome</keyword>
<dbReference type="SUPFAM" id="SSF53036">
    <property type="entry name" value="Eukaryotic RPB5 N-terminal domain"/>
    <property type="match status" value="1"/>
</dbReference>
<accession>A0A1S2Z3Y0</accession>